<reference evidence="2" key="1">
    <citation type="journal article" date="2015" name="Nature">
        <title>Complex archaea that bridge the gap between prokaryotes and eukaryotes.</title>
        <authorList>
            <person name="Spang A."/>
            <person name="Saw J.H."/>
            <person name="Jorgensen S.L."/>
            <person name="Zaremba-Niedzwiedzka K."/>
            <person name="Martijn J."/>
            <person name="Lind A.E."/>
            <person name="van Eijk R."/>
            <person name="Schleper C."/>
            <person name="Guy L."/>
            <person name="Ettema T.J."/>
        </authorList>
    </citation>
    <scope>NUCLEOTIDE SEQUENCE</scope>
</reference>
<feature type="region of interest" description="Disordered" evidence="1">
    <location>
        <begin position="225"/>
        <end position="272"/>
    </location>
</feature>
<sequence>MSLNVHNWSRFQHYRSRRPPWIKLHRTLLDDFDFVRLPLASQALAPRLWLLASESEDGSVPSDLQELAFRVRWEPADIIAGVTPLVQAGFLDGSLDASGALAPCKQDATPETETETETETERETENDLVELKPDDPLLDAARELFQYWRHAVGKPGSVWTDKRGRVLIARLREEPGDLAAKLAGLKLAVDGALVDPLHNGTEKGRKLLGFENIFVHQGRDRIEKLQQSAREPPRARAPTTKAERLDAKVSSLLREAQGAPGGELPRGGEGDR</sequence>
<dbReference type="EMBL" id="LAZR01018077">
    <property type="protein sequence ID" value="KKL97806.1"/>
    <property type="molecule type" value="Genomic_DNA"/>
</dbReference>
<proteinExistence type="predicted"/>
<dbReference type="AlphaFoldDB" id="A0A0F9H4B5"/>
<comment type="caution">
    <text evidence="2">The sequence shown here is derived from an EMBL/GenBank/DDBJ whole genome shotgun (WGS) entry which is preliminary data.</text>
</comment>
<evidence type="ECO:0000313" key="2">
    <source>
        <dbReference type="EMBL" id="KKL97806.1"/>
    </source>
</evidence>
<feature type="region of interest" description="Disordered" evidence="1">
    <location>
        <begin position="101"/>
        <end position="128"/>
    </location>
</feature>
<name>A0A0F9H4B5_9ZZZZ</name>
<evidence type="ECO:0000256" key="1">
    <source>
        <dbReference type="SAM" id="MobiDB-lite"/>
    </source>
</evidence>
<feature type="compositionally biased region" description="Basic and acidic residues" evidence="1">
    <location>
        <begin position="119"/>
        <end position="128"/>
    </location>
</feature>
<accession>A0A0F9H4B5</accession>
<organism evidence="2">
    <name type="scientific">marine sediment metagenome</name>
    <dbReference type="NCBI Taxonomy" id="412755"/>
    <lineage>
        <taxon>unclassified sequences</taxon>
        <taxon>metagenomes</taxon>
        <taxon>ecological metagenomes</taxon>
    </lineage>
</organism>
<gene>
    <name evidence="2" type="ORF">LCGC14_1830740</name>
</gene>
<protein>
    <submittedName>
        <fullName evidence="2">Uncharacterized protein</fullName>
    </submittedName>
</protein>